<dbReference type="SUPFAM" id="SSF109998">
    <property type="entry name" value="Triger factor/SurA peptide-binding domain-like"/>
    <property type="match status" value="1"/>
</dbReference>
<feature type="coiled-coil region" evidence="8">
    <location>
        <begin position="374"/>
        <end position="401"/>
    </location>
</feature>
<evidence type="ECO:0000256" key="6">
    <source>
        <dbReference type="ARBA" id="ARBA00023186"/>
    </source>
</evidence>
<reference evidence="11 12" key="1">
    <citation type="submission" date="2021-07" db="EMBL/GenBank/DDBJ databases">
        <title>Karlodiniumbacter phycospheric gen. nov., sp. nov., a phycosphere bacterium isolated from karlodinium veneficum.</title>
        <authorList>
            <person name="Peng Y."/>
            <person name="Jiang L."/>
            <person name="Lee J."/>
        </authorList>
    </citation>
    <scope>NUCLEOTIDE SEQUENCE</scope>
    <source>
        <strain evidence="11 12">N5</strain>
    </source>
</reference>
<dbReference type="EMBL" id="JAIMBW010000001">
    <property type="protein sequence ID" value="MBY4891685.1"/>
    <property type="molecule type" value="Genomic_DNA"/>
</dbReference>
<keyword evidence="3 9" id="KW-0812">Transmembrane</keyword>
<dbReference type="Gene3D" id="1.10.4030.10">
    <property type="entry name" value="Porin chaperone SurA, peptide-binding domain"/>
    <property type="match status" value="1"/>
</dbReference>
<dbReference type="InterPro" id="IPR027304">
    <property type="entry name" value="Trigger_fact/SurA_dom_sf"/>
</dbReference>
<dbReference type="Proteomes" id="UP000693972">
    <property type="component" value="Unassembled WGS sequence"/>
</dbReference>
<keyword evidence="2" id="KW-1003">Cell membrane</keyword>
<dbReference type="InterPro" id="IPR000297">
    <property type="entry name" value="PPIase_PpiC"/>
</dbReference>
<comment type="subcellular location">
    <subcellularLocation>
        <location evidence="1">Cell membrane</location>
        <topology evidence="1">Single-pass type II membrane protein</topology>
    </subcellularLocation>
</comment>
<comment type="similarity">
    <text evidence="7">Belongs to the PpiD chaperone family.</text>
</comment>
<organism evidence="11">
    <name type="scientific">Gymnodinialimonas phycosphaerae</name>
    <dbReference type="NCBI Taxonomy" id="2841589"/>
    <lineage>
        <taxon>Bacteria</taxon>
        <taxon>Pseudomonadati</taxon>
        <taxon>Pseudomonadota</taxon>
        <taxon>Alphaproteobacteria</taxon>
        <taxon>Rhodobacterales</taxon>
        <taxon>Paracoccaceae</taxon>
        <taxon>Gymnodinialimonas</taxon>
    </lineage>
</organism>
<dbReference type="PANTHER" id="PTHR47529">
    <property type="entry name" value="PEPTIDYL-PROLYL CIS-TRANS ISOMERASE D"/>
    <property type="match status" value="1"/>
</dbReference>
<keyword evidence="4 9" id="KW-1133">Transmembrane helix</keyword>
<dbReference type="RefSeq" id="WP_257891536.1">
    <property type="nucleotide sequence ID" value="NZ_JAIMBW010000001.1"/>
</dbReference>
<keyword evidence="12" id="KW-1185">Reference proteome</keyword>
<dbReference type="PANTHER" id="PTHR47529:SF1">
    <property type="entry name" value="PERIPLASMIC CHAPERONE PPID"/>
    <property type="match status" value="1"/>
</dbReference>
<dbReference type="Pfam" id="PF13624">
    <property type="entry name" value="SurA_N_3"/>
    <property type="match status" value="1"/>
</dbReference>
<dbReference type="GO" id="GO:0003755">
    <property type="term" value="F:peptidyl-prolyl cis-trans isomerase activity"/>
    <property type="evidence" value="ECO:0007669"/>
    <property type="project" value="InterPro"/>
</dbReference>
<evidence type="ECO:0000256" key="5">
    <source>
        <dbReference type="ARBA" id="ARBA00023136"/>
    </source>
</evidence>
<evidence type="ECO:0000256" key="1">
    <source>
        <dbReference type="ARBA" id="ARBA00004401"/>
    </source>
</evidence>
<evidence type="ECO:0000259" key="10">
    <source>
        <dbReference type="Pfam" id="PF13145"/>
    </source>
</evidence>
<name>A0A975TWG7_9RHOB</name>
<dbReference type="AlphaFoldDB" id="A0A975TWG7"/>
<evidence type="ECO:0000313" key="12">
    <source>
        <dbReference type="Proteomes" id="UP000693972"/>
    </source>
</evidence>
<dbReference type="EMBL" id="CP078073">
    <property type="protein sequence ID" value="QXL88466.1"/>
    <property type="molecule type" value="Genomic_DNA"/>
</dbReference>
<evidence type="ECO:0000256" key="8">
    <source>
        <dbReference type="SAM" id="Coils"/>
    </source>
</evidence>
<dbReference type="SUPFAM" id="SSF54534">
    <property type="entry name" value="FKBP-like"/>
    <property type="match status" value="1"/>
</dbReference>
<dbReference type="GO" id="GO:0005886">
    <property type="term" value="C:plasma membrane"/>
    <property type="evidence" value="ECO:0007669"/>
    <property type="project" value="UniProtKB-SubCell"/>
</dbReference>
<sequence>MARTAAKKVSNVFVWILMGLLFVALAGFGIGSFNGGASRVGSVGDVEITAEDYFRALNNEINAQIAQTGQAVSFAQIRARGIDAQVLAGLTARAALSHESAEMGISVGDAEVARQISQIAAFQNTAGQFDRNTYEFVLQQQGSSPRDFEEDTREDVARALLQTAVIGGLTPNEIFAETIAAYQAETRDFTRLAVTEGDLPTPIAEPTDAELEAYYEEFPERFTRPEARRITYAWITPSAIMDDVEIDEVALQELYNDRIDEYVQPERRLLERLIFGSDAEVEAALAAIAAEETDFDTLVEDRDLTLEDVDMGVIAADDLSDAAAAIIFSDDESELLGPVPTPLGPALFRVNAVLQASEVPFEDARDDLSAELAQESARRAIDDMREELDDLLASGATLEEMGADTAMTLGTIDYTPASEEGIAAYDNFRDAARAVEQSDFPELLDLSDGGLFALRLDEIVPPSLPPLAEIEGDVADAWQATALREAVADRAAQLVAQLAQGATLEELGDTSEERLIRRQDLLPDLPATTVAQVFQLDAPGDVVMIPGPEAAHIVRLDAINSGVRNAPDTSVILAIMNQTIAQSMATDIFEAYGQALQADAGITTNQGVINSVHASFP</sequence>
<evidence type="ECO:0000256" key="2">
    <source>
        <dbReference type="ARBA" id="ARBA00022475"/>
    </source>
</evidence>
<evidence type="ECO:0000256" key="4">
    <source>
        <dbReference type="ARBA" id="ARBA00022989"/>
    </source>
</evidence>
<proteinExistence type="inferred from homology"/>
<feature type="transmembrane region" description="Helical" evidence="9">
    <location>
        <begin position="12"/>
        <end position="33"/>
    </location>
</feature>
<accession>A0A975TWG7</accession>
<keyword evidence="6" id="KW-0143">Chaperone</keyword>
<keyword evidence="8" id="KW-0175">Coiled coil</keyword>
<keyword evidence="5 9" id="KW-0472">Membrane</keyword>
<protein>
    <submittedName>
        <fullName evidence="11">SurA N-terminal domain-containing protein</fullName>
    </submittedName>
</protein>
<evidence type="ECO:0000256" key="3">
    <source>
        <dbReference type="ARBA" id="ARBA00022692"/>
    </source>
</evidence>
<gene>
    <name evidence="11" type="ORF">KUL25_02775</name>
</gene>
<evidence type="ECO:0000256" key="7">
    <source>
        <dbReference type="ARBA" id="ARBA00038408"/>
    </source>
</evidence>
<feature type="domain" description="PpiC" evidence="10">
    <location>
        <begin position="246"/>
        <end position="366"/>
    </location>
</feature>
<dbReference type="InterPro" id="IPR052029">
    <property type="entry name" value="PpiD_chaperone"/>
</dbReference>
<evidence type="ECO:0000313" key="11">
    <source>
        <dbReference type="EMBL" id="QXL88466.1"/>
    </source>
</evidence>
<dbReference type="Pfam" id="PF13145">
    <property type="entry name" value="Rotamase_2"/>
    <property type="match status" value="1"/>
</dbReference>
<evidence type="ECO:0000256" key="9">
    <source>
        <dbReference type="SAM" id="Phobius"/>
    </source>
</evidence>